<feature type="transmembrane region" description="Helical" evidence="7">
    <location>
        <begin position="357"/>
        <end position="376"/>
    </location>
</feature>
<evidence type="ECO:0008006" key="10">
    <source>
        <dbReference type="Google" id="ProtNLM"/>
    </source>
</evidence>
<accession>A0A935Q495</accession>
<reference evidence="8 9" key="1">
    <citation type="submission" date="2020-10" db="EMBL/GenBank/DDBJ databases">
        <title>Connecting structure to function with the recovery of over 1000 high-quality activated sludge metagenome-assembled genomes encoding full-length rRNA genes using long-read sequencing.</title>
        <authorList>
            <person name="Singleton C.M."/>
            <person name="Petriglieri F."/>
            <person name="Kristensen J.M."/>
            <person name="Kirkegaard R.H."/>
            <person name="Michaelsen T.Y."/>
            <person name="Andersen M.H."/>
            <person name="Karst S.M."/>
            <person name="Dueholm M.S."/>
            <person name="Nielsen P.H."/>
            <person name="Albertsen M."/>
        </authorList>
    </citation>
    <scope>NUCLEOTIDE SEQUENCE [LARGE SCALE GENOMIC DNA]</scope>
    <source>
        <strain evidence="8">EsbW_18-Q3-R4-48_BATAC.285</strain>
    </source>
</reference>
<sequence>MLTALHRWFADNILELGREMRLSYLPPLMVYVAAGVSGLTGIVGTFFVKEYLGLSAAFLAALGFWAGIPWALKMPLGHLVDLIWRHKAGLVWLGAALIAASLLIMLGLVANPLRMGELMSLEAWFVLSALLSPVGYVLQDVVADAMTVEAVPRVDEHGQPLPPEQRRLMNTTLQTLGRVAIIGGGVAVSLVNVVMFQGVEGLPKAAKAAVYAQVYGMALVIPAISVAGVLLAALLRRRDARQLRARGFDEAALRTMLQPTLDPVRPNWWILGGSLLFVAISLSVGLAQVEFSQEIVFLSSFAVITFLMAKLLRELDEDARRTLLGTAIVIFVFRAMPGPGAGSTWWMIDSLGFDQSFLAQLSLIGSVLTLFGLFLFRRFMGERSIAYIVGFLTLTGTLLSLPTLGMYYGLHEWTAAHTGGVVDARFIALIDTALESPLGQIAMVPMLAWIANSAPANLKATYFAVMASFTNLALSAAQLGTKYLNQIFEVTREVRDPLTNAIKVPADYGDLGALFMVAIALGLILPFMAIWVTRLLKLRSA</sequence>
<comment type="similarity">
    <text evidence="2">Belongs to the major facilitator superfamily. Folate-biopterin transporter (TC 2.A.71) family.</text>
</comment>
<dbReference type="InterPro" id="IPR036259">
    <property type="entry name" value="MFS_trans_sf"/>
</dbReference>
<evidence type="ECO:0000256" key="4">
    <source>
        <dbReference type="ARBA" id="ARBA00022692"/>
    </source>
</evidence>
<gene>
    <name evidence="8" type="ORF">IPJ27_24270</name>
</gene>
<evidence type="ECO:0000256" key="6">
    <source>
        <dbReference type="ARBA" id="ARBA00023136"/>
    </source>
</evidence>
<keyword evidence="4 7" id="KW-0812">Transmembrane</keyword>
<keyword evidence="3" id="KW-0813">Transport</keyword>
<evidence type="ECO:0000256" key="7">
    <source>
        <dbReference type="SAM" id="Phobius"/>
    </source>
</evidence>
<evidence type="ECO:0000313" key="8">
    <source>
        <dbReference type="EMBL" id="MBK7677608.1"/>
    </source>
</evidence>
<keyword evidence="6 7" id="KW-0472">Membrane</keyword>
<feature type="transmembrane region" description="Helical" evidence="7">
    <location>
        <begin position="88"/>
        <end position="109"/>
    </location>
</feature>
<name>A0A935Q495_9PROT</name>
<dbReference type="GO" id="GO:0016020">
    <property type="term" value="C:membrane"/>
    <property type="evidence" value="ECO:0007669"/>
    <property type="project" value="UniProtKB-SubCell"/>
</dbReference>
<feature type="transmembrane region" description="Helical" evidence="7">
    <location>
        <begin position="319"/>
        <end position="337"/>
    </location>
</feature>
<dbReference type="EMBL" id="JADJMH010000038">
    <property type="protein sequence ID" value="MBK7677608.1"/>
    <property type="molecule type" value="Genomic_DNA"/>
</dbReference>
<evidence type="ECO:0000256" key="2">
    <source>
        <dbReference type="ARBA" id="ARBA00007015"/>
    </source>
</evidence>
<evidence type="ECO:0000256" key="1">
    <source>
        <dbReference type="ARBA" id="ARBA00004141"/>
    </source>
</evidence>
<dbReference type="Proteomes" id="UP000697998">
    <property type="component" value="Unassembled WGS sequence"/>
</dbReference>
<feature type="transmembrane region" description="Helical" evidence="7">
    <location>
        <begin position="295"/>
        <end position="312"/>
    </location>
</feature>
<proteinExistence type="inferred from homology"/>
<dbReference type="PANTHER" id="PTHR31585">
    <property type="entry name" value="FOLATE-BIOPTERIN TRANSPORTER 1, CHLOROPLASTIC"/>
    <property type="match status" value="1"/>
</dbReference>
<dbReference type="AlphaFoldDB" id="A0A935Q495"/>
<dbReference type="Pfam" id="PF03092">
    <property type="entry name" value="BT1"/>
    <property type="match status" value="1"/>
</dbReference>
<comment type="caution">
    <text evidence="8">The sequence shown here is derived from an EMBL/GenBank/DDBJ whole genome shotgun (WGS) entry which is preliminary data.</text>
</comment>
<feature type="transmembrane region" description="Helical" evidence="7">
    <location>
        <begin position="385"/>
        <end position="408"/>
    </location>
</feature>
<protein>
    <recommendedName>
        <fullName evidence="10">Folate/biopterin family MFS transporter</fullName>
    </recommendedName>
</protein>
<feature type="transmembrane region" description="Helical" evidence="7">
    <location>
        <begin position="54"/>
        <end position="76"/>
    </location>
</feature>
<keyword evidence="5 7" id="KW-1133">Transmembrane helix</keyword>
<organism evidence="8 9">
    <name type="scientific">Candidatus Accumulibacter proximus</name>
    <dbReference type="NCBI Taxonomy" id="2954385"/>
    <lineage>
        <taxon>Bacteria</taxon>
        <taxon>Pseudomonadati</taxon>
        <taxon>Pseudomonadota</taxon>
        <taxon>Betaproteobacteria</taxon>
        <taxon>Candidatus Accumulibacter</taxon>
    </lineage>
</organism>
<feature type="transmembrane region" description="Helical" evidence="7">
    <location>
        <begin position="175"/>
        <end position="195"/>
    </location>
</feature>
<feature type="transmembrane region" description="Helical" evidence="7">
    <location>
        <begin position="513"/>
        <end position="536"/>
    </location>
</feature>
<dbReference type="PANTHER" id="PTHR31585:SF5">
    <property type="entry name" value="RNA-BINDING S4 DOMAIN-CONTAINING PROTEIN"/>
    <property type="match status" value="1"/>
</dbReference>
<evidence type="ECO:0000256" key="3">
    <source>
        <dbReference type="ARBA" id="ARBA00022448"/>
    </source>
</evidence>
<feature type="transmembrane region" description="Helical" evidence="7">
    <location>
        <begin position="268"/>
        <end position="289"/>
    </location>
</feature>
<dbReference type="SUPFAM" id="SSF103473">
    <property type="entry name" value="MFS general substrate transporter"/>
    <property type="match status" value="1"/>
</dbReference>
<dbReference type="InterPro" id="IPR039309">
    <property type="entry name" value="BT1"/>
</dbReference>
<feature type="transmembrane region" description="Helical" evidence="7">
    <location>
        <begin position="215"/>
        <end position="235"/>
    </location>
</feature>
<evidence type="ECO:0000256" key="5">
    <source>
        <dbReference type="ARBA" id="ARBA00022989"/>
    </source>
</evidence>
<feature type="transmembrane region" description="Helical" evidence="7">
    <location>
        <begin position="28"/>
        <end position="48"/>
    </location>
</feature>
<comment type="subcellular location">
    <subcellularLocation>
        <location evidence="1">Membrane</location>
        <topology evidence="1">Multi-pass membrane protein</topology>
    </subcellularLocation>
</comment>
<evidence type="ECO:0000313" key="9">
    <source>
        <dbReference type="Proteomes" id="UP000697998"/>
    </source>
</evidence>